<gene>
    <name evidence="8" type="ORF">B0I27_11521</name>
</gene>
<feature type="transmembrane region" description="Helical" evidence="7">
    <location>
        <begin position="41"/>
        <end position="58"/>
    </location>
</feature>
<evidence type="ECO:0000313" key="9">
    <source>
        <dbReference type="Proteomes" id="UP000238034"/>
    </source>
</evidence>
<comment type="subcellular location">
    <subcellularLocation>
        <location evidence="1">Cell membrane</location>
        <topology evidence="1">Multi-pass membrane protein</topology>
    </subcellularLocation>
</comment>
<feature type="transmembrane region" description="Helical" evidence="7">
    <location>
        <begin position="143"/>
        <end position="163"/>
    </location>
</feature>
<evidence type="ECO:0000256" key="2">
    <source>
        <dbReference type="ARBA" id="ARBA00007430"/>
    </source>
</evidence>
<dbReference type="RefSeq" id="WP_106295479.1">
    <property type="nucleotide sequence ID" value="NZ_PVTH01000015.1"/>
</dbReference>
<keyword evidence="6 7" id="KW-0472">Membrane</keyword>
<feature type="transmembrane region" description="Helical" evidence="7">
    <location>
        <begin position="12"/>
        <end position="35"/>
    </location>
</feature>
<dbReference type="InterPro" id="IPR050833">
    <property type="entry name" value="Poly_Biosynth_Transport"/>
</dbReference>
<dbReference type="OrthoDB" id="9770347at2"/>
<feature type="transmembrane region" description="Helical" evidence="7">
    <location>
        <begin position="322"/>
        <end position="342"/>
    </location>
</feature>
<evidence type="ECO:0000256" key="3">
    <source>
        <dbReference type="ARBA" id="ARBA00022475"/>
    </source>
</evidence>
<dbReference type="CDD" id="cd13127">
    <property type="entry name" value="MATE_tuaB_like"/>
    <property type="match status" value="1"/>
</dbReference>
<evidence type="ECO:0000256" key="6">
    <source>
        <dbReference type="ARBA" id="ARBA00023136"/>
    </source>
</evidence>
<proteinExistence type="inferred from homology"/>
<dbReference type="Proteomes" id="UP000238034">
    <property type="component" value="Unassembled WGS sequence"/>
</dbReference>
<protein>
    <submittedName>
        <fullName evidence="8">O-antigen/teichoic acid export membrane protein</fullName>
    </submittedName>
</protein>
<dbReference type="PANTHER" id="PTHR30250:SF10">
    <property type="entry name" value="LIPOPOLYSACCHARIDE BIOSYNTHESIS PROTEIN WZXC"/>
    <property type="match status" value="1"/>
</dbReference>
<dbReference type="GO" id="GO:0005886">
    <property type="term" value="C:plasma membrane"/>
    <property type="evidence" value="ECO:0007669"/>
    <property type="project" value="UniProtKB-SubCell"/>
</dbReference>
<name>A0A2T0TRL1_9SPHI</name>
<dbReference type="EMBL" id="PVTH01000015">
    <property type="protein sequence ID" value="PRY48320.1"/>
    <property type="molecule type" value="Genomic_DNA"/>
</dbReference>
<feature type="transmembrane region" description="Helical" evidence="7">
    <location>
        <begin position="452"/>
        <end position="470"/>
    </location>
</feature>
<keyword evidence="5 7" id="KW-1133">Transmembrane helix</keyword>
<dbReference type="AlphaFoldDB" id="A0A2T0TRL1"/>
<evidence type="ECO:0000256" key="4">
    <source>
        <dbReference type="ARBA" id="ARBA00022692"/>
    </source>
</evidence>
<keyword evidence="9" id="KW-1185">Reference proteome</keyword>
<feature type="transmembrane region" description="Helical" evidence="7">
    <location>
        <begin position="79"/>
        <end position="102"/>
    </location>
</feature>
<keyword evidence="3" id="KW-1003">Cell membrane</keyword>
<keyword evidence="4 7" id="KW-0812">Transmembrane</keyword>
<evidence type="ECO:0000256" key="5">
    <source>
        <dbReference type="ARBA" id="ARBA00022989"/>
    </source>
</evidence>
<comment type="similarity">
    <text evidence="2">Belongs to the polysaccharide synthase family.</text>
</comment>
<evidence type="ECO:0000256" key="1">
    <source>
        <dbReference type="ARBA" id="ARBA00004651"/>
    </source>
</evidence>
<evidence type="ECO:0000313" key="8">
    <source>
        <dbReference type="EMBL" id="PRY48320.1"/>
    </source>
</evidence>
<reference evidence="8 9" key="1">
    <citation type="submission" date="2018-03" db="EMBL/GenBank/DDBJ databases">
        <title>Genomic Encyclopedia of Type Strains, Phase III (KMG-III): the genomes of soil and plant-associated and newly described type strains.</title>
        <authorList>
            <person name="Whitman W."/>
        </authorList>
    </citation>
    <scope>NUCLEOTIDE SEQUENCE [LARGE SCALE GENOMIC DNA]</scope>
    <source>
        <strain evidence="8 9">CGMCC 1.9313</strain>
    </source>
</reference>
<evidence type="ECO:0000256" key="7">
    <source>
        <dbReference type="SAM" id="Phobius"/>
    </source>
</evidence>
<feature type="transmembrane region" description="Helical" evidence="7">
    <location>
        <begin position="114"/>
        <end position="131"/>
    </location>
</feature>
<dbReference type="Pfam" id="PF13440">
    <property type="entry name" value="Polysacc_synt_3"/>
    <property type="match status" value="1"/>
</dbReference>
<accession>A0A2T0TRL1</accession>
<feature type="transmembrane region" description="Helical" evidence="7">
    <location>
        <begin position="291"/>
        <end position="310"/>
    </location>
</feature>
<comment type="caution">
    <text evidence="8">The sequence shown here is derived from an EMBL/GenBank/DDBJ whole genome shotgun (WGS) entry which is preliminary data.</text>
</comment>
<feature type="transmembrane region" description="Helical" evidence="7">
    <location>
        <begin position="363"/>
        <end position="394"/>
    </location>
</feature>
<dbReference type="PANTHER" id="PTHR30250">
    <property type="entry name" value="PST FAMILY PREDICTED COLANIC ACID TRANSPORTER"/>
    <property type="match status" value="1"/>
</dbReference>
<sequence length="480" mass="54052">MGFKETAVAGIVWSFIQQFGAKLISLSIGIILARLLGPEEFGLVAMVYVFIAVGSSLMDSGLTSSLIRSVDVNQNDYSTVFFFNLIGSIVVYACMFFLAPLIAAFYKQEVLVDIIRVTGVSFIINASYGVHNTRFIKMINFRIQALIQIPAIVGSGFLGIVLARAGYGVWSLVWMSLSNSFLLASMHWVFSDWRPALIFDRDSFRRHFNFGYKMTLSGLLETLYQNIYVIIIGKYYSAAQLGFYSRADSMSQFPISNISAAINKVTYPMLSAISTSDAQLKSVYKRIMNQVVFWNTPVLIYLAIIALPLFRILFGEQWIQSVPYFQILCLGGIMYPLHSYNLNILKVKGRSDLFFKLEVIKKVTCVIGIVCVIPFGIYGLLYFQLAFGFFGYYINSLYSGKMLNYSLIEQISDLTPPILLSAITGLICYGLDRSLVHIYNASDFQRIAVTTTIYSFVYLATAFWINLAALKDIKQLIFKK</sequence>
<organism evidence="8 9">
    <name type="scientific">Arcticibacter pallidicorallinus</name>
    <dbReference type="NCBI Taxonomy" id="1259464"/>
    <lineage>
        <taxon>Bacteria</taxon>
        <taxon>Pseudomonadati</taxon>
        <taxon>Bacteroidota</taxon>
        <taxon>Sphingobacteriia</taxon>
        <taxon>Sphingobacteriales</taxon>
        <taxon>Sphingobacteriaceae</taxon>
        <taxon>Arcticibacter</taxon>
    </lineage>
</organism>